<feature type="region of interest" description="Disordered" evidence="1">
    <location>
        <begin position="1"/>
        <end position="54"/>
    </location>
</feature>
<organism evidence="2 3">
    <name type="scientific">Actinomadura rugatobispora</name>
    <dbReference type="NCBI Taxonomy" id="1994"/>
    <lineage>
        <taxon>Bacteria</taxon>
        <taxon>Bacillati</taxon>
        <taxon>Actinomycetota</taxon>
        <taxon>Actinomycetes</taxon>
        <taxon>Streptosporangiales</taxon>
        <taxon>Thermomonosporaceae</taxon>
        <taxon>Actinomadura</taxon>
    </lineage>
</organism>
<feature type="compositionally biased region" description="Acidic residues" evidence="1">
    <location>
        <begin position="44"/>
        <end position="54"/>
    </location>
</feature>
<proteinExistence type="predicted"/>
<name>A0ABW1AJ29_9ACTN</name>
<dbReference type="RefSeq" id="WP_378292746.1">
    <property type="nucleotide sequence ID" value="NZ_JBHSON010000161.1"/>
</dbReference>
<evidence type="ECO:0000313" key="3">
    <source>
        <dbReference type="Proteomes" id="UP001596074"/>
    </source>
</evidence>
<evidence type="ECO:0000313" key="2">
    <source>
        <dbReference type="EMBL" id="MFC5754539.1"/>
    </source>
</evidence>
<sequence>MGEPVAAERRCTRAPAPGPSGYSGGGASIIESSVHGTSLRIGQEGDDVDLDGTT</sequence>
<dbReference type="Proteomes" id="UP001596074">
    <property type="component" value="Unassembled WGS sequence"/>
</dbReference>
<gene>
    <name evidence="2" type="ORF">ACFPZN_53760</name>
</gene>
<keyword evidence="3" id="KW-1185">Reference proteome</keyword>
<evidence type="ECO:0000256" key="1">
    <source>
        <dbReference type="SAM" id="MobiDB-lite"/>
    </source>
</evidence>
<reference evidence="3" key="1">
    <citation type="journal article" date="2019" name="Int. J. Syst. Evol. Microbiol.">
        <title>The Global Catalogue of Microorganisms (GCM) 10K type strain sequencing project: providing services to taxonomists for standard genome sequencing and annotation.</title>
        <authorList>
            <consortium name="The Broad Institute Genomics Platform"/>
            <consortium name="The Broad Institute Genome Sequencing Center for Infectious Disease"/>
            <person name="Wu L."/>
            <person name="Ma J."/>
        </authorList>
    </citation>
    <scope>NUCLEOTIDE SEQUENCE [LARGE SCALE GENOMIC DNA]</scope>
    <source>
        <strain evidence="3">KCTC 42087</strain>
    </source>
</reference>
<comment type="caution">
    <text evidence="2">The sequence shown here is derived from an EMBL/GenBank/DDBJ whole genome shotgun (WGS) entry which is preliminary data.</text>
</comment>
<feature type="compositionally biased region" description="Basic and acidic residues" evidence="1">
    <location>
        <begin position="1"/>
        <end position="11"/>
    </location>
</feature>
<accession>A0ABW1AJ29</accession>
<protein>
    <submittedName>
        <fullName evidence="2">Uncharacterized protein</fullName>
    </submittedName>
</protein>
<dbReference type="EMBL" id="JBHSON010000161">
    <property type="protein sequence ID" value="MFC5754539.1"/>
    <property type="molecule type" value="Genomic_DNA"/>
</dbReference>